<dbReference type="AlphaFoldDB" id="A0AAF0AKB5"/>
<feature type="domain" description="Response regulatory" evidence="2">
    <location>
        <begin position="8"/>
        <end position="127"/>
    </location>
</feature>
<organism evidence="3 4">
    <name type="scientific">Denitrificimonas caeni</name>
    <dbReference type="NCBI Taxonomy" id="521720"/>
    <lineage>
        <taxon>Bacteria</taxon>
        <taxon>Pseudomonadati</taxon>
        <taxon>Pseudomonadota</taxon>
        <taxon>Gammaproteobacteria</taxon>
        <taxon>Pseudomonadales</taxon>
        <taxon>Pseudomonadaceae</taxon>
        <taxon>Denitrificimonas</taxon>
    </lineage>
</organism>
<name>A0AAF0AKB5_9GAMM</name>
<reference evidence="3 4" key="1">
    <citation type="submission" date="2022-12" db="EMBL/GenBank/DDBJ databases">
        <title>Coexistence and Characterization of a Novel Tigecycline Resistance gene tet(X) variant and blaNDM-1 in a Pseudomonas caeni Isolate of Chicken Origin.</title>
        <authorList>
            <person name="Lu X."/>
            <person name="Zhang L."/>
            <person name="Li R."/>
            <person name="Wang Z."/>
        </authorList>
    </citation>
    <scope>NUCLEOTIDE SEQUENCE [LARGE SCALE GENOMIC DNA]</scope>
    <source>
        <strain evidence="3 4">CE14</strain>
    </source>
</reference>
<keyword evidence="4" id="KW-1185">Reference proteome</keyword>
<accession>A0AAF0AKB5</accession>
<evidence type="ECO:0000259" key="2">
    <source>
        <dbReference type="PROSITE" id="PS50110"/>
    </source>
</evidence>
<dbReference type="PROSITE" id="PS50110">
    <property type="entry name" value="RESPONSE_REGULATORY"/>
    <property type="match status" value="1"/>
</dbReference>
<dbReference type="SUPFAM" id="SSF48452">
    <property type="entry name" value="TPR-like"/>
    <property type="match status" value="1"/>
</dbReference>
<dbReference type="SMART" id="SM00448">
    <property type="entry name" value="REC"/>
    <property type="match status" value="1"/>
</dbReference>
<dbReference type="PANTHER" id="PTHR43228">
    <property type="entry name" value="TWO-COMPONENT RESPONSE REGULATOR"/>
    <property type="match status" value="1"/>
</dbReference>
<sequence length="527" mass="59663">MIHFSKKRFLVVDDFSEFRSSIRGILRLLAVQHIDTAANGNEVLELCRRNRYDVILHDYNLGEGLNGQQVLEQLHAEQLLSPHCIFIMVTAENTQAMVLAALECEPDDYLTKPFNKVTLQTRLERLIRRKQVLAPVLNAQEAGDQLAVLQACQAIEEKEPRHAALCLRHMATALEELGRYQELEQLLEKQARSRPTGWNLQALARLWLRQGRLDQVTRLLSAAVRQFPMMPELRDMQAELAALQNDLPATLDALQEAVTLSPNTLRRQIKLASQAWLNDDISKAQHALRQCWEVGRHSVIFDPELLWQLASILARVTTANKLPDEAQQWLAIIEKNYRQALEIQPAAALLRSEEQRRKQTSPADLTALLSALEENQHSYAAITLIQMGDWLTLLGAQAAAQALWQFCAQRHAGTAGVLEQISNRLPSLDLQPLQQAVSLSRQAAALHYQEQRDEAQALFSQALQQAPQLIELNIAAARLYQEQLLQQQSGADQRLDECLQRIVKLSKIAPDSVDFMRMQSSLELSPW</sequence>
<dbReference type="SMART" id="SM00028">
    <property type="entry name" value="TPR"/>
    <property type="match status" value="2"/>
</dbReference>
<dbReference type="Proteomes" id="UP001212189">
    <property type="component" value="Chromosome"/>
</dbReference>
<dbReference type="InterPro" id="IPR011990">
    <property type="entry name" value="TPR-like_helical_dom_sf"/>
</dbReference>
<dbReference type="EMBL" id="CP114976">
    <property type="protein sequence ID" value="WBE24642.1"/>
    <property type="molecule type" value="Genomic_DNA"/>
</dbReference>
<dbReference type="InterPro" id="IPR019734">
    <property type="entry name" value="TPR_rpt"/>
</dbReference>
<dbReference type="Gene3D" id="1.25.40.10">
    <property type="entry name" value="Tetratricopeptide repeat domain"/>
    <property type="match status" value="2"/>
</dbReference>
<protein>
    <submittedName>
        <fullName evidence="3">Response regulator</fullName>
    </submittedName>
</protein>
<proteinExistence type="predicted"/>
<dbReference type="CDD" id="cd17589">
    <property type="entry name" value="REC_TPR"/>
    <property type="match status" value="1"/>
</dbReference>
<dbReference type="KEGG" id="dce:O6P33_09730"/>
<dbReference type="PANTHER" id="PTHR43228:SF1">
    <property type="entry name" value="TWO-COMPONENT RESPONSE REGULATOR ARR22"/>
    <property type="match status" value="1"/>
</dbReference>
<dbReference type="GO" id="GO:0000160">
    <property type="term" value="P:phosphorelay signal transduction system"/>
    <property type="evidence" value="ECO:0007669"/>
    <property type="project" value="InterPro"/>
</dbReference>
<gene>
    <name evidence="3" type="ORF">O6P33_09730</name>
</gene>
<keyword evidence="1" id="KW-0597">Phosphoprotein</keyword>
<dbReference type="InterPro" id="IPR011006">
    <property type="entry name" value="CheY-like_superfamily"/>
</dbReference>
<dbReference type="Gene3D" id="3.40.50.2300">
    <property type="match status" value="1"/>
</dbReference>
<dbReference type="Pfam" id="PF00072">
    <property type="entry name" value="Response_reg"/>
    <property type="match status" value="1"/>
</dbReference>
<dbReference type="InterPro" id="IPR052048">
    <property type="entry name" value="ST_Response_Regulator"/>
</dbReference>
<evidence type="ECO:0000256" key="1">
    <source>
        <dbReference type="PROSITE-ProRule" id="PRU00169"/>
    </source>
</evidence>
<dbReference type="InterPro" id="IPR001789">
    <property type="entry name" value="Sig_transdc_resp-reg_receiver"/>
</dbReference>
<feature type="modified residue" description="4-aspartylphosphate" evidence="1">
    <location>
        <position position="58"/>
    </location>
</feature>
<evidence type="ECO:0000313" key="4">
    <source>
        <dbReference type="Proteomes" id="UP001212189"/>
    </source>
</evidence>
<evidence type="ECO:0000313" key="3">
    <source>
        <dbReference type="EMBL" id="WBE24642.1"/>
    </source>
</evidence>
<dbReference type="RefSeq" id="WP_269817585.1">
    <property type="nucleotide sequence ID" value="NZ_CP114976.1"/>
</dbReference>
<dbReference type="SUPFAM" id="SSF52172">
    <property type="entry name" value="CheY-like"/>
    <property type="match status" value="1"/>
</dbReference>